<gene>
    <name evidence="1" type="primary">thiS</name>
    <name evidence="1" type="ORF">PQJ73_29500</name>
</gene>
<dbReference type="InterPro" id="IPR012675">
    <property type="entry name" value="Beta-grasp_dom_sf"/>
</dbReference>
<dbReference type="Pfam" id="PF02597">
    <property type="entry name" value="ThiS"/>
    <property type="match status" value="1"/>
</dbReference>
<dbReference type="Proteomes" id="UP001165652">
    <property type="component" value="Unassembled WGS sequence"/>
</dbReference>
<dbReference type="NCBIfam" id="TIGR01683">
    <property type="entry name" value="thiS"/>
    <property type="match status" value="1"/>
</dbReference>
<accession>A0ABT5JJE4</accession>
<dbReference type="PANTHER" id="PTHR34472:SF1">
    <property type="entry name" value="SULFUR CARRIER PROTEIN THIS"/>
    <property type="match status" value="1"/>
</dbReference>
<dbReference type="InterPro" id="IPR016155">
    <property type="entry name" value="Mopterin_synth/thiamin_S_b"/>
</dbReference>
<dbReference type="CDD" id="cd00565">
    <property type="entry name" value="Ubl_ThiS"/>
    <property type="match status" value="1"/>
</dbReference>
<organism evidence="1 2">
    <name type="scientific">Rhodoplanes tepidamans</name>
    <name type="common">Rhodoplanes cryptolactis</name>
    <dbReference type="NCBI Taxonomy" id="200616"/>
    <lineage>
        <taxon>Bacteria</taxon>
        <taxon>Pseudomonadati</taxon>
        <taxon>Pseudomonadota</taxon>
        <taxon>Alphaproteobacteria</taxon>
        <taxon>Hyphomicrobiales</taxon>
        <taxon>Nitrobacteraceae</taxon>
        <taxon>Rhodoplanes</taxon>
    </lineage>
</organism>
<reference evidence="1" key="1">
    <citation type="journal article" date="2023" name="Microbiol Resour">
        <title>Genome Sequences of Rhodoplanes serenus and Two Thermotolerant Strains, Rhodoplanes tepidamans and 'Rhodoplanes cryptolactis,' Further Refine the Genus.</title>
        <authorList>
            <person name="Rayyan A.A."/>
            <person name="Kyndt J.A."/>
        </authorList>
    </citation>
    <scope>NUCLEOTIDE SEQUENCE</scope>
    <source>
        <strain evidence="1">DSM 9987</strain>
    </source>
</reference>
<protein>
    <submittedName>
        <fullName evidence="1">Sulfur carrier protein ThiS</fullName>
    </submittedName>
</protein>
<reference evidence="1" key="2">
    <citation type="submission" date="2023-02" db="EMBL/GenBank/DDBJ databases">
        <authorList>
            <person name="Rayyan A."/>
            <person name="Meyer T."/>
            <person name="Kyndt J.A."/>
        </authorList>
    </citation>
    <scope>NUCLEOTIDE SEQUENCE</scope>
    <source>
        <strain evidence="1">DSM 9987</strain>
    </source>
</reference>
<sequence length="79" mass="7994">MTESTAARVAVPETITVNGSAEPLAAETIAALLAARNIESGARGIAVALNGRVVPRTAWDRTTIAAGDAVEIVRARPGG</sequence>
<keyword evidence="2" id="KW-1185">Reference proteome</keyword>
<evidence type="ECO:0000313" key="2">
    <source>
        <dbReference type="Proteomes" id="UP001165652"/>
    </source>
</evidence>
<dbReference type="InterPro" id="IPR010035">
    <property type="entry name" value="Thi_S"/>
</dbReference>
<comment type="caution">
    <text evidence="1">The sequence shown here is derived from an EMBL/GenBank/DDBJ whole genome shotgun (WGS) entry which is preliminary data.</text>
</comment>
<dbReference type="SUPFAM" id="SSF54285">
    <property type="entry name" value="MoaD/ThiS"/>
    <property type="match status" value="1"/>
</dbReference>
<name>A0ABT5JJE4_RHOTP</name>
<dbReference type="RefSeq" id="WP_272780654.1">
    <property type="nucleotide sequence ID" value="NZ_JAQQLI010000094.1"/>
</dbReference>
<dbReference type="InterPro" id="IPR003749">
    <property type="entry name" value="ThiS/MoaD-like"/>
</dbReference>
<dbReference type="PANTHER" id="PTHR34472">
    <property type="entry name" value="SULFUR CARRIER PROTEIN THIS"/>
    <property type="match status" value="1"/>
</dbReference>
<proteinExistence type="predicted"/>
<evidence type="ECO:0000313" key="1">
    <source>
        <dbReference type="EMBL" id="MDC7789834.1"/>
    </source>
</evidence>
<dbReference type="EMBL" id="JAQQLI010000094">
    <property type="protein sequence ID" value="MDC7789834.1"/>
    <property type="molecule type" value="Genomic_DNA"/>
</dbReference>
<dbReference type="Gene3D" id="3.10.20.30">
    <property type="match status" value="1"/>
</dbReference>